<dbReference type="Pfam" id="PF01105">
    <property type="entry name" value="EMP24_GP25L"/>
    <property type="match status" value="1"/>
</dbReference>
<dbReference type="InterPro" id="IPR009038">
    <property type="entry name" value="GOLD_dom"/>
</dbReference>
<dbReference type="Proteomes" id="UP001329430">
    <property type="component" value="Chromosome 1"/>
</dbReference>
<feature type="domain" description="GOLD" evidence="12">
    <location>
        <begin position="33"/>
        <end position="117"/>
    </location>
</feature>
<accession>A0AAN7VL57</accession>
<sequence length="230" mass="26858">MVRLCLLLLFIVHLQNMVSISKALTIIIDPGKKDCFFQYLNENETVELAYHVVDGGHGNLDITFSVTDPVGGLLFVDFKETKNSRTMTAHQHGDHQFCFDNTFSFYNFKIVFFDFILMDQSDQWGSSKDFHFNVDDEVTSLILQVKDIMGIITKVREHLIRVKHLQYIYKSFEARDRNVLEENYFTVNTFSFVQVTIMVIVGVIQVIMIRSLFDDRSKVSKIWKRLDPKH</sequence>
<evidence type="ECO:0000256" key="8">
    <source>
        <dbReference type="ARBA" id="ARBA00037847"/>
    </source>
</evidence>
<comment type="similarity">
    <text evidence="2 9">Belongs to the EMP24/GP25L family.</text>
</comment>
<evidence type="ECO:0000313" key="13">
    <source>
        <dbReference type="EMBL" id="KAK5649755.1"/>
    </source>
</evidence>
<protein>
    <recommendedName>
        <fullName evidence="12">GOLD domain-containing protein</fullName>
    </recommendedName>
</protein>
<evidence type="ECO:0000256" key="5">
    <source>
        <dbReference type="ARBA" id="ARBA00022729"/>
    </source>
</evidence>
<evidence type="ECO:0000313" key="14">
    <source>
        <dbReference type="Proteomes" id="UP001329430"/>
    </source>
</evidence>
<keyword evidence="7 10" id="KW-0472">Membrane</keyword>
<keyword evidence="6 10" id="KW-1133">Transmembrane helix</keyword>
<feature type="transmembrane region" description="Helical" evidence="10">
    <location>
        <begin position="192"/>
        <end position="213"/>
    </location>
</feature>
<evidence type="ECO:0000256" key="7">
    <source>
        <dbReference type="ARBA" id="ARBA00023136"/>
    </source>
</evidence>
<dbReference type="GO" id="GO:0012505">
    <property type="term" value="C:endomembrane system"/>
    <property type="evidence" value="ECO:0007669"/>
    <property type="project" value="UniProtKB-SubCell"/>
</dbReference>
<evidence type="ECO:0000256" key="9">
    <source>
        <dbReference type="RuleBase" id="RU003827"/>
    </source>
</evidence>
<dbReference type="PANTHER" id="PTHR22811">
    <property type="entry name" value="TRANSMEMBRANE EMP24 DOMAIN-CONTAINING PROTEIN"/>
    <property type="match status" value="1"/>
</dbReference>
<keyword evidence="4 9" id="KW-0812">Transmembrane</keyword>
<dbReference type="GO" id="GO:0016020">
    <property type="term" value="C:membrane"/>
    <property type="evidence" value="ECO:0007669"/>
    <property type="project" value="UniProtKB-SubCell"/>
</dbReference>
<comment type="subcellular location">
    <subcellularLocation>
        <location evidence="8">Endomembrane system</location>
        <topology evidence="8">Single-pass membrane protein</topology>
    </subcellularLocation>
    <subcellularLocation>
        <location evidence="1 9">Membrane</location>
        <topology evidence="1 9">Single-pass type I membrane protein</topology>
    </subcellularLocation>
</comment>
<evidence type="ECO:0000259" key="12">
    <source>
        <dbReference type="PROSITE" id="PS50866"/>
    </source>
</evidence>
<dbReference type="AlphaFoldDB" id="A0AAN7VL57"/>
<organism evidence="13 14">
    <name type="scientific">Pyrocoelia pectoralis</name>
    <dbReference type="NCBI Taxonomy" id="417401"/>
    <lineage>
        <taxon>Eukaryota</taxon>
        <taxon>Metazoa</taxon>
        <taxon>Ecdysozoa</taxon>
        <taxon>Arthropoda</taxon>
        <taxon>Hexapoda</taxon>
        <taxon>Insecta</taxon>
        <taxon>Pterygota</taxon>
        <taxon>Neoptera</taxon>
        <taxon>Endopterygota</taxon>
        <taxon>Coleoptera</taxon>
        <taxon>Polyphaga</taxon>
        <taxon>Elateriformia</taxon>
        <taxon>Elateroidea</taxon>
        <taxon>Lampyridae</taxon>
        <taxon>Lampyrinae</taxon>
        <taxon>Pyrocoelia</taxon>
    </lineage>
</organism>
<reference evidence="13 14" key="1">
    <citation type="journal article" date="2024" name="Insects">
        <title>An Improved Chromosome-Level Genome Assembly of the Firefly Pyrocoelia pectoralis.</title>
        <authorList>
            <person name="Fu X."/>
            <person name="Meyer-Rochow V.B."/>
            <person name="Ballantyne L."/>
            <person name="Zhu X."/>
        </authorList>
    </citation>
    <scope>NUCLEOTIDE SEQUENCE [LARGE SCALE GENOMIC DNA]</scope>
    <source>
        <strain evidence="13">XCY_ONT2</strain>
    </source>
</reference>
<evidence type="ECO:0000256" key="4">
    <source>
        <dbReference type="ARBA" id="ARBA00022692"/>
    </source>
</evidence>
<feature type="signal peptide" evidence="11">
    <location>
        <begin position="1"/>
        <end position="23"/>
    </location>
</feature>
<dbReference type="InterPro" id="IPR015720">
    <property type="entry name" value="Emp24-like"/>
</dbReference>
<dbReference type="SUPFAM" id="SSF101576">
    <property type="entry name" value="Supernatant protein factor (SPF), C-terminal domain"/>
    <property type="match status" value="1"/>
</dbReference>
<name>A0AAN7VL57_9COLE</name>
<dbReference type="PROSITE" id="PS50866">
    <property type="entry name" value="GOLD"/>
    <property type="match status" value="1"/>
</dbReference>
<evidence type="ECO:0000256" key="1">
    <source>
        <dbReference type="ARBA" id="ARBA00004479"/>
    </source>
</evidence>
<dbReference type="SMART" id="SM01190">
    <property type="entry name" value="EMP24_GP25L"/>
    <property type="match status" value="1"/>
</dbReference>
<evidence type="ECO:0000256" key="2">
    <source>
        <dbReference type="ARBA" id="ARBA00007104"/>
    </source>
</evidence>
<keyword evidence="3" id="KW-0217">Developmental protein</keyword>
<proteinExistence type="inferred from homology"/>
<dbReference type="InterPro" id="IPR036598">
    <property type="entry name" value="GOLD_dom_sf"/>
</dbReference>
<evidence type="ECO:0000256" key="11">
    <source>
        <dbReference type="SAM" id="SignalP"/>
    </source>
</evidence>
<evidence type="ECO:0000256" key="6">
    <source>
        <dbReference type="ARBA" id="ARBA00022989"/>
    </source>
</evidence>
<gene>
    <name evidence="13" type="ORF">RI129_000784</name>
</gene>
<comment type="caution">
    <text evidence="13">The sequence shown here is derived from an EMBL/GenBank/DDBJ whole genome shotgun (WGS) entry which is preliminary data.</text>
</comment>
<evidence type="ECO:0000256" key="10">
    <source>
        <dbReference type="SAM" id="Phobius"/>
    </source>
</evidence>
<keyword evidence="14" id="KW-1185">Reference proteome</keyword>
<feature type="chain" id="PRO_5042957220" description="GOLD domain-containing protein" evidence="11">
    <location>
        <begin position="24"/>
        <end position="230"/>
    </location>
</feature>
<dbReference type="EMBL" id="JAVRBK010000001">
    <property type="protein sequence ID" value="KAK5649755.1"/>
    <property type="molecule type" value="Genomic_DNA"/>
</dbReference>
<evidence type="ECO:0000256" key="3">
    <source>
        <dbReference type="ARBA" id="ARBA00022473"/>
    </source>
</evidence>
<keyword evidence="5 11" id="KW-0732">Signal</keyword>